<evidence type="ECO:0000256" key="10">
    <source>
        <dbReference type="ARBA" id="ARBA00048802"/>
    </source>
</evidence>
<feature type="domain" description="DUS-like FMN-binding" evidence="11">
    <location>
        <begin position="21"/>
        <end position="323"/>
    </location>
</feature>
<organism evidence="12">
    <name type="scientific">marine sediment metagenome</name>
    <dbReference type="NCBI Taxonomy" id="412755"/>
    <lineage>
        <taxon>unclassified sequences</taxon>
        <taxon>metagenomes</taxon>
        <taxon>ecological metagenomes</taxon>
    </lineage>
</organism>
<gene>
    <name evidence="12" type="ORF">LCGC14_0489930</name>
</gene>
<dbReference type="Gene3D" id="1.10.1200.80">
    <property type="entry name" value="Putative flavin oxidoreducatase, domain 2"/>
    <property type="match status" value="1"/>
</dbReference>
<evidence type="ECO:0000256" key="8">
    <source>
        <dbReference type="ARBA" id="ARBA00023002"/>
    </source>
</evidence>
<evidence type="ECO:0000313" key="12">
    <source>
        <dbReference type="EMBL" id="KKN64615.1"/>
    </source>
</evidence>
<dbReference type="EMBL" id="LAZR01000549">
    <property type="protein sequence ID" value="KKN64615.1"/>
    <property type="molecule type" value="Genomic_DNA"/>
</dbReference>
<dbReference type="Pfam" id="PF01207">
    <property type="entry name" value="Dus"/>
    <property type="match status" value="1"/>
</dbReference>
<name>A0A0F9S6V8_9ZZZZ</name>
<dbReference type="AlphaFoldDB" id="A0A0F9S6V8"/>
<evidence type="ECO:0000256" key="1">
    <source>
        <dbReference type="ARBA" id="ARBA00002790"/>
    </source>
</evidence>
<keyword evidence="8" id="KW-0560">Oxidoreductase</keyword>
<proteinExistence type="predicted"/>
<dbReference type="GO" id="GO:0000049">
    <property type="term" value="F:tRNA binding"/>
    <property type="evidence" value="ECO:0007669"/>
    <property type="project" value="UniProtKB-KW"/>
</dbReference>
<dbReference type="InterPro" id="IPR013785">
    <property type="entry name" value="Aldolase_TIM"/>
</dbReference>
<keyword evidence="6" id="KW-0521">NADP</keyword>
<evidence type="ECO:0000256" key="9">
    <source>
        <dbReference type="ARBA" id="ARBA00048205"/>
    </source>
</evidence>
<evidence type="ECO:0000256" key="7">
    <source>
        <dbReference type="ARBA" id="ARBA00022884"/>
    </source>
</evidence>
<accession>A0A0F9S6V8</accession>
<dbReference type="PANTHER" id="PTHR45846">
    <property type="entry name" value="TRNA-DIHYDROURIDINE(47) SYNTHASE [NAD(P)(+)]-LIKE"/>
    <property type="match status" value="1"/>
</dbReference>
<comment type="caution">
    <text evidence="12">The sequence shown here is derived from an EMBL/GenBank/DDBJ whole genome shotgun (WGS) entry which is preliminary data.</text>
</comment>
<dbReference type="PIRSF" id="PIRSF006621">
    <property type="entry name" value="Dus"/>
    <property type="match status" value="1"/>
</dbReference>
<sequence length="329" mass="36382">MTFELKPFRIGPIEIDLPLVLAALAGYSDQPFRMLCRDMGAPFCATEMLLDKSLLLNQKLRRRLVQLCDGDHPLAGQLIGGEPHEMAAAAVQLSEMGLDVIDLNFACPVRKALSRHRGGYLMKEPARAIAITQAVLAAVDRPVTLKLRKSFDEADRDHAALWQIAEGAFDAGAAAICIHARSVEAKYSGKADWDLLARVKQRFADRVIIGSGDVRSAQAAIDMLAATGVDAATAARGALGNPWIFRQVRDLAAGRPPHEPSLAEQHETLRRHFDHAVTVYGPKRGPRIMRKFGIRYARTHPHPKAVRMAFVAVKTPDQWHTVLDRHYEQ</sequence>
<keyword evidence="2" id="KW-0820">tRNA-binding</keyword>
<protein>
    <recommendedName>
        <fullName evidence="11">DUS-like FMN-binding domain-containing protein</fullName>
    </recommendedName>
</protein>
<reference evidence="12" key="1">
    <citation type="journal article" date="2015" name="Nature">
        <title>Complex archaea that bridge the gap between prokaryotes and eukaryotes.</title>
        <authorList>
            <person name="Spang A."/>
            <person name="Saw J.H."/>
            <person name="Jorgensen S.L."/>
            <person name="Zaremba-Niedzwiedzka K."/>
            <person name="Martijn J."/>
            <person name="Lind A.E."/>
            <person name="van Eijk R."/>
            <person name="Schleper C."/>
            <person name="Guy L."/>
            <person name="Ettema T.J."/>
        </authorList>
    </citation>
    <scope>NUCLEOTIDE SEQUENCE</scope>
</reference>
<evidence type="ECO:0000259" key="11">
    <source>
        <dbReference type="Pfam" id="PF01207"/>
    </source>
</evidence>
<dbReference type="CDD" id="cd02801">
    <property type="entry name" value="DUS_like_FMN"/>
    <property type="match status" value="1"/>
</dbReference>
<dbReference type="InterPro" id="IPR024036">
    <property type="entry name" value="tRNA-dHydroUridine_Synthase_C"/>
</dbReference>
<evidence type="ECO:0000256" key="5">
    <source>
        <dbReference type="ARBA" id="ARBA00022694"/>
    </source>
</evidence>
<dbReference type="GO" id="GO:0050660">
    <property type="term" value="F:flavin adenine dinucleotide binding"/>
    <property type="evidence" value="ECO:0007669"/>
    <property type="project" value="InterPro"/>
</dbReference>
<dbReference type="GO" id="GO:0017150">
    <property type="term" value="F:tRNA dihydrouridine synthase activity"/>
    <property type="evidence" value="ECO:0007669"/>
    <property type="project" value="InterPro"/>
</dbReference>
<keyword evidence="4" id="KW-0288">FMN</keyword>
<dbReference type="InterPro" id="IPR001269">
    <property type="entry name" value="DUS_fam"/>
</dbReference>
<evidence type="ECO:0000256" key="4">
    <source>
        <dbReference type="ARBA" id="ARBA00022643"/>
    </source>
</evidence>
<comment type="function">
    <text evidence="1">Catalyzes the synthesis of 5,6-dihydrouridine (D), a modified base found in the D-loop of most tRNAs, via the reduction of the C5-C6 double bond in target uridines.</text>
</comment>
<dbReference type="InterPro" id="IPR035587">
    <property type="entry name" value="DUS-like_FMN-bd"/>
</dbReference>
<dbReference type="Gene3D" id="3.20.20.70">
    <property type="entry name" value="Aldolase class I"/>
    <property type="match status" value="1"/>
</dbReference>
<dbReference type="SUPFAM" id="SSF51395">
    <property type="entry name" value="FMN-linked oxidoreductases"/>
    <property type="match status" value="1"/>
</dbReference>
<keyword evidence="5" id="KW-0819">tRNA processing</keyword>
<keyword evidence="3" id="KW-0285">Flavoprotein</keyword>
<evidence type="ECO:0000256" key="2">
    <source>
        <dbReference type="ARBA" id="ARBA00022555"/>
    </source>
</evidence>
<evidence type="ECO:0000256" key="3">
    <source>
        <dbReference type="ARBA" id="ARBA00022630"/>
    </source>
</evidence>
<evidence type="ECO:0000256" key="6">
    <source>
        <dbReference type="ARBA" id="ARBA00022857"/>
    </source>
</evidence>
<keyword evidence="7" id="KW-0694">RNA-binding</keyword>
<dbReference type="PANTHER" id="PTHR45846:SF1">
    <property type="entry name" value="TRNA-DIHYDROURIDINE(47) SYNTHASE [NAD(P)(+)]-LIKE"/>
    <property type="match status" value="1"/>
</dbReference>
<comment type="catalytic activity">
    <reaction evidence="9">
        <text>a 5,6-dihydrouridine in tRNA + NADP(+) = a uridine in tRNA + NADPH + H(+)</text>
        <dbReference type="Rhea" id="RHEA:23624"/>
        <dbReference type="Rhea" id="RHEA-COMP:13339"/>
        <dbReference type="Rhea" id="RHEA-COMP:13887"/>
        <dbReference type="ChEBI" id="CHEBI:15378"/>
        <dbReference type="ChEBI" id="CHEBI:57783"/>
        <dbReference type="ChEBI" id="CHEBI:58349"/>
        <dbReference type="ChEBI" id="CHEBI:65315"/>
        <dbReference type="ChEBI" id="CHEBI:74443"/>
    </reaction>
</comment>
<comment type="catalytic activity">
    <reaction evidence="10">
        <text>a 5,6-dihydrouridine in tRNA + NAD(+) = a uridine in tRNA + NADH + H(+)</text>
        <dbReference type="Rhea" id="RHEA:54452"/>
        <dbReference type="Rhea" id="RHEA-COMP:13339"/>
        <dbReference type="Rhea" id="RHEA-COMP:13887"/>
        <dbReference type="ChEBI" id="CHEBI:15378"/>
        <dbReference type="ChEBI" id="CHEBI:57540"/>
        <dbReference type="ChEBI" id="CHEBI:57945"/>
        <dbReference type="ChEBI" id="CHEBI:65315"/>
        <dbReference type="ChEBI" id="CHEBI:74443"/>
    </reaction>
</comment>